<reference evidence="3" key="1">
    <citation type="journal article" date="2013" name="Nature">
        <title>Pan genome of the phytoplankton Emiliania underpins its global distribution.</title>
        <authorList>
            <person name="Read B.A."/>
            <person name="Kegel J."/>
            <person name="Klute M.J."/>
            <person name="Kuo A."/>
            <person name="Lefebvre S.C."/>
            <person name="Maumus F."/>
            <person name="Mayer C."/>
            <person name="Miller J."/>
            <person name="Monier A."/>
            <person name="Salamov A."/>
            <person name="Young J."/>
            <person name="Aguilar M."/>
            <person name="Claverie J.M."/>
            <person name="Frickenhaus S."/>
            <person name="Gonzalez K."/>
            <person name="Herman E.K."/>
            <person name="Lin Y.C."/>
            <person name="Napier J."/>
            <person name="Ogata H."/>
            <person name="Sarno A.F."/>
            <person name="Shmutz J."/>
            <person name="Schroeder D."/>
            <person name="de Vargas C."/>
            <person name="Verret F."/>
            <person name="von Dassow P."/>
            <person name="Valentin K."/>
            <person name="Van de Peer Y."/>
            <person name="Wheeler G."/>
            <person name="Dacks J.B."/>
            <person name="Delwiche C.F."/>
            <person name="Dyhrman S.T."/>
            <person name="Glockner G."/>
            <person name="John U."/>
            <person name="Richards T."/>
            <person name="Worden A.Z."/>
            <person name="Zhang X."/>
            <person name="Grigoriev I.V."/>
            <person name="Allen A.E."/>
            <person name="Bidle K."/>
            <person name="Borodovsky M."/>
            <person name="Bowler C."/>
            <person name="Brownlee C."/>
            <person name="Cock J.M."/>
            <person name="Elias M."/>
            <person name="Gladyshev V.N."/>
            <person name="Groth M."/>
            <person name="Guda C."/>
            <person name="Hadaegh A."/>
            <person name="Iglesias-Rodriguez M.D."/>
            <person name="Jenkins J."/>
            <person name="Jones B.M."/>
            <person name="Lawson T."/>
            <person name="Leese F."/>
            <person name="Lindquist E."/>
            <person name="Lobanov A."/>
            <person name="Lomsadze A."/>
            <person name="Malik S.B."/>
            <person name="Marsh M.E."/>
            <person name="Mackinder L."/>
            <person name="Mock T."/>
            <person name="Mueller-Roeber B."/>
            <person name="Pagarete A."/>
            <person name="Parker M."/>
            <person name="Probert I."/>
            <person name="Quesneville H."/>
            <person name="Raines C."/>
            <person name="Rensing S.A."/>
            <person name="Riano-Pachon D.M."/>
            <person name="Richier S."/>
            <person name="Rokitta S."/>
            <person name="Shiraiwa Y."/>
            <person name="Soanes D.M."/>
            <person name="van der Giezen M."/>
            <person name="Wahlund T.M."/>
            <person name="Williams B."/>
            <person name="Wilson W."/>
            <person name="Wolfe G."/>
            <person name="Wurch L.L."/>
        </authorList>
    </citation>
    <scope>NUCLEOTIDE SEQUENCE</scope>
</reference>
<feature type="chain" id="PRO_5044277888" evidence="1">
    <location>
        <begin position="19"/>
        <end position="384"/>
    </location>
</feature>
<dbReference type="Proteomes" id="UP000013827">
    <property type="component" value="Unassembled WGS sequence"/>
</dbReference>
<dbReference type="RefSeq" id="XP_005788632.1">
    <property type="nucleotide sequence ID" value="XM_005788575.1"/>
</dbReference>
<dbReference type="KEGG" id="ehx:EMIHUDRAFT_440709"/>
<evidence type="ECO:0000313" key="2">
    <source>
        <dbReference type="EnsemblProtists" id="EOD36203"/>
    </source>
</evidence>
<accession>A0A0D3KKB8</accession>
<organism evidence="2 3">
    <name type="scientific">Emiliania huxleyi (strain CCMP1516)</name>
    <dbReference type="NCBI Taxonomy" id="280463"/>
    <lineage>
        <taxon>Eukaryota</taxon>
        <taxon>Haptista</taxon>
        <taxon>Haptophyta</taxon>
        <taxon>Prymnesiophyceae</taxon>
        <taxon>Isochrysidales</taxon>
        <taxon>Noelaerhabdaceae</taxon>
        <taxon>Emiliania</taxon>
    </lineage>
</organism>
<proteinExistence type="predicted"/>
<dbReference type="GeneID" id="17281474"/>
<keyword evidence="1" id="KW-0732">Signal</keyword>
<feature type="signal peptide" evidence="1">
    <location>
        <begin position="1"/>
        <end position="18"/>
    </location>
</feature>
<reference evidence="2" key="2">
    <citation type="submission" date="2024-10" db="UniProtKB">
        <authorList>
            <consortium name="EnsemblProtists"/>
        </authorList>
    </citation>
    <scope>IDENTIFICATION</scope>
</reference>
<dbReference type="HOGENOM" id="CLU_720463_0_0_1"/>
<sequence>MPRIARLVAVAGLALVGSAPVPEEQPIAAAAAVQAAATAAPDEKIFPIAAAGIAIASQLPEEQQQAILDFIDPAKVNPETVSDLISLVTPTEAESDIRDAVNDLHGLLVLMHSHGFVAPGEGAWAAGLADTLTQSVKWFEDHVETHVESELIKPAEAALADAGLEVELTGIVPAVKDQFKMLTELLLTASTLLKGELPTHEQVSALIISSGFVPDEATKDIKEAVEDLHELLTELVSSGFVPPGDGAWAAGLSDAITKGLDWVRRPRQGRAHRAAHRPRLGGARARPFRPRPRDRVAVRHDCRDALCLCEHGRAGSGPAGVRSANARRLSWHDERICLQACHRADERVGWGRGLSGVVPYAHSGCVAAQLVPVVVVVASELEKL</sequence>
<dbReference type="AlphaFoldDB" id="A0A0D3KKB8"/>
<dbReference type="PaxDb" id="2903-EOD36203"/>
<protein>
    <submittedName>
        <fullName evidence="2">Uncharacterized protein</fullName>
    </submittedName>
</protein>
<name>A0A0D3KKB8_EMIH1</name>
<dbReference type="EnsemblProtists" id="EOD36203">
    <property type="protein sequence ID" value="EOD36203"/>
    <property type="gene ID" value="EMIHUDRAFT_440709"/>
</dbReference>
<evidence type="ECO:0000256" key="1">
    <source>
        <dbReference type="SAM" id="SignalP"/>
    </source>
</evidence>
<evidence type="ECO:0000313" key="3">
    <source>
        <dbReference type="Proteomes" id="UP000013827"/>
    </source>
</evidence>
<keyword evidence="3" id="KW-1185">Reference proteome</keyword>